<dbReference type="CDD" id="cd04666">
    <property type="entry name" value="NUDIX_DIPP2_like_Nudt4"/>
    <property type="match status" value="1"/>
</dbReference>
<sequence length="154" mass="17513">MKEKRVRKLAKKTQGVQQIAALPVRETPEGGVEILLLTSRETRRFVVPKGWPMKGRSRARAAAIEAEQEAGVLGTTAKKPIGAYHYWKRLDTVFVPVTVDVFELQVTEEKGTWLEKHQRERQWLPGLDAARLVDEPELADLIERYVTSRKPVAD</sequence>
<comment type="cofactor">
    <cofactor evidence="1">
        <name>Mg(2+)</name>
        <dbReference type="ChEBI" id="CHEBI:18420"/>
    </cofactor>
</comment>
<evidence type="ECO:0000256" key="3">
    <source>
        <dbReference type="ARBA" id="ARBA00022801"/>
    </source>
</evidence>
<keyword evidence="3 5" id="KW-0378">Hydrolase</keyword>
<dbReference type="GO" id="GO:0016787">
    <property type="term" value="F:hydrolase activity"/>
    <property type="evidence" value="ECO:0007669"/>
    <property type="project" value="UniProtKB-KW"/>
</dbReference>
<accession>A0ABT1CB43</accession>
<evidence type="ECO:0000256" key="4">
    <source>
        <dbReference type="ARBA" id="ARBA00022842"/>
    </source>
</evidence>
<evidence type="ECO:0000313" key="6">
    <source>
        <dbReference type="Proteomes" id="UP001205906"/>
    </source>
</evidence>
<dbReference type="SUPFAM" id="SSF55811">
    <property type="entry name" value="Nudix"/>
    <property type="match status" value="1"/>
</dbReference>
<keyword evidence="2" id="KW-0479">Metal-binding</keyword>
<dbReference type="PANTHER" id="PTHR12629">
    <property type="entry name" value="DIPHOSPHOINOSITOL POLYPHOSPHATE PHOSPHOHYDROLASE"/>
    <property type="match status" value="1"/>
</dbReference>
<name>A0ABT1CB43_9HYPH</name>
<protein>
    <submittedName>
        <fullName evidence="5">NUDIX hydrolase</fullName>
    </submittedName>
</protein>
<dbReference type="Proteomes" id="UP001205906">
    <property type="component" value="Unassembled WGS sequence"/>
</dbReference>
<dbReference type="InterPro" id="IPR015797">
    <property type="entry name" value="NUDIX_hydrolase-like_dom_sf"/>
</dbReference>
<reference evidence="5 6" key="1">
    <citation type="submission" date="2022-06" db="EMBL/GenBank/DDBJ databases">
        <title>Mesorhizobium sp. strain RP14 Genome sequencing and assembly.</title>
        <authorList>
            <person name="Kim I."/>
        </authorList>
    </citation>
    <scope>NUCLEOTIDE SEQUENCE [LARGE SCALE GENOMIC DNA]</scope>
    <source>
        <strain evidence="6">RP14(2022)</strain>
    </source>
</reference>
<keyword evidence="6" id="KW-1185">Reference proteome</keyword>
<dbReference type="Gene3D" id="3.90.79.10">
    <property type="entry name" value="Nucleoside Triphosphate Pyrophosphohydrolase"/>
    <property type="match status" value="1"/>
</dbReference>
<gene>
    <name evidence="5" type="ORF">NGM99_19175</name>
</gene>
<dbReference type="EMBL" id="JAMXQS010000009">
    <property type="protein sequence ID" value="MCO6051913.1"/>
    <property type="molecule type" value="Genomic_DNA"/>
</dbReference>
<dbReference type="PANTHER" id="PTHR12629:SF0">
    <property type="entry name" value="DIPHOSPHOINOSITOL-POLYPHOSPHATE DIPHOSPHATASE"/>
    <property type="match status" value="1"/>
</dbReference>
<proteinExistence type="predicted"/>
<evidence type="ECO:0000313" key="5">
    <source>
        <dbReference type="EMBL" id="MCO6051913.1"/>
    </source>
</evidence>
<dbReference type="RefSeq" id="WP_252821926.1">
    <property type="nucleotide sequence ID" value="NZ_JAMXQS010000009.1"/>
</dbReference>
<evidence type="ECO:0000256" key="2">
    <source>
        <dbReference type="ARBA" id="ARBA00022723"/>
    </source>
</evidence>
<keyword evidence="4" id="KW-0460">Magnesium</keyword>
<organism evidence="5 6">
    <name type="scientific">Mesorhizobium liriopis</name>
    <dbReference type="NCBI Taxonomy" id="2953882"/>
    <lineage>
        <taxon>Bacteria</taxon>
        <taxon>Pseudomonadati</taxon>
        <taxon>Pseudomonadota</taxon>
        <taxon>Alphaproteobacteria</taxon>
        <taxon>Hyphomicrobiales</taxon>
        <taxon>Phyllobacteriaceae</taxon>
        <taxon>Mesorhizobium</taxon>
    </lineage>
</organism>
<comment type="caution">
    <text evidence="5">The sequence shown here is derived from an EMBL/GenBank/DDBJ whole genome shotgun (WGS) entry which is preliminary data.</text>
</comment>
<evidence type="ECO:0000256" key="1">
    <source>
        <dbReference type="ARBA" id="ARBA00001946"/>
    </source>
</evidence>
<dbReference type="InterPro" id="IPR047198">
    <property type="entry name" value="DDP-like_NUDIX"/>
</dbReference>